<keyword evidence="4 12" id="KW-1133">Transmembrane helix</keyword>
<dbReference type="GO" id="GO:0030194">
    <property type="term" value="P:positive regulation of blood coagulation"/>
    <property type="evidence" value="ECO:0007669"/>
    <property type="project" value="TreeGrafter"/>
</dbReference>
<evidence type="ECO:0000256" key="3">
    <source>
        <dbReference type="ARBA" id="ARBA00022692"/>
    </source>
</evidence>
<dbReference type="GO" id="GO:0035025">
    <property type="term" value="P:positive regulation of Rho protein signal transduction"/>
    <property type="evidence" value="ECO:0007669"/>
    <property type="project" value="TreeGrafter"/>
</dbReference>
<dbReference type="GO" id="GO:0005886">
    <property type="term" value="C:plasma membrane"/>
    <property type="evidence" value="ECO:0007669"/>
    <property type="project" value="UniProtKB-SubCell"/>
</dbReference>
<dbReference type="Ensembl" id="ENSPNAT00000065834.1">
    <property type="protein sequence ID" value="ENSPNAP00000072034.1"/>
    <property type="gene ID" value="ENSPNAG00000032800.1"/>
</dbReference>
<dbReference type="GeneTree" id="ENSGT01050000244840"/>
<feature type="domain" description="G-protein coupled receptors family 1 profile" evidence="14">
    <location>
        <begin position="115"/>
        <end position="376"/>
    </location>
</feature>
<dbReference type="Pfam" id="PF00001">
    <property type="entry name" value="7tm_1"/>
    <property type="match status" value="1"/>
</dbReference>
<dbReference type="FunFam" id="1.20.1070.10:FF:000040">
    <property type="entry name" value="Coagulation factor 2 (thrombin) receptor"/>
    <property type="match status" value="1"/>
</dbReference>
<evidence type="ECO:0000256" key="1">
    <source>
        <dbReference type="ARBA" id="ARBA00004651"/>
    </source>
</evidence>
<feature type="chain" id="PRO_5043983639" description="G-protein coupled receptors family 1 profile domain-containing protein" evidence="13">
    <location>
        <begin position="19"/>
        <end position="433"/>
    </location>
</feature>
<dbReference type="SUPFAM" id="SSF81321">
    <property type="entry name" value="Family A G protein-coupled receptor-like"/>
    <property type="match status" value="1"/>
</dbReference>
<gene>
    <name evidence="15" type="primary">F2R</name>
</gene>
<evidence type="ECO:0000256" key="10">
    <source>
        <dbReference type="ARBA" id="ARBA00023224"/>
    </source>
</evidence>
<reference evidence="15" key="3">
    <citation type="submission" date="2025-09" db="UniProtKB">
        <authorList>
            <consortium name="Ensembl"/>
        </authorList>
    </citation>
    <scope>IDENTIFICATION</scope>
</reference>
<keyword evidence="5" id="KW-0297">G-protein coupled receptor</keyword>
<dbReference type="InterPro" id="IPR017452">
    <property type="entry name" value="GPCR_Rhodpsn_7TM"/>
</dbReference>
<proteinExistence type="predicted"/>
<feature type="transmembrane region" description="Helical" evidence="12">
    <location>
        <begin position="355"/>
        <end position="378"/>
    </location>
</feature>
<accession>A0AAR2LBF8</accession>
<dbReference type="GO" id="GO:0007200">
    <property type="term" value="P:phospholipase C-activating G protein-coupled receptor signaling pathway"/>
    <property type="evidence" value="ECO:0007669"/>
    <property type="project" value="TreeGrafter"/>
</dbReference>
<evidence type="ECO:0000256" key="9">
    <source>
        <dbReference type="ARBA" id="ARBA00023180"/>
    </source>
</evidence>
<feature type="transmembrane region" description="Helical" evidence="12">
    <location>
        <begin position="313"/>
        <end position="343"/>
    </location>
</feature>
<keyword evidence="7 11" id="KW-1015">Disulfide bond</keyword>
<dbReference type="InterPro" id="IPR003912">
    <property type="entry name" value="Protea_act_rcpt"/>
</dbReference>
<keyword evidence="16" id="KW-1185">Reference proteome</keyword>
<feature type="disulfide bond" evidence="11">
    <location>
        <begin position="171"/>
        <end position="249"/>
    </location>
</feature>
<evidence type="ECO:0000256" key="12">
    <source>
        <dbReference type="SAM" id="Phobius"/>
    </source>
</evidence>
<feature type="transmembrane region" description="Helical" evidence="12">
    <location>
        <begin position="173"/>
        <end position="194"/>
    </location>
</feature>
<organism evidence="15 16">
    <name type="scientific">Pygocentrus nattereri</name>
    <name type="common">Red-bellied piranha</name>
    <dbReference type="NCBI Taxonomy" id="42514"/>
    <lineage>
        <taxon>Eukaryota</taxon>
        <taxon>Metazoa</taxon>
        <taxon>Chordata</taxon>
        <taxon>Craniata</taxon>
        <taxon>Vertebrata</taxon>
        <taxon>Euteleostomi</taxon>
        <taxon>Actinopterygii</taxon>
        <taxon>Neopterygii</taxon>
        <taxon>Teleostei</taxon>
        <taxon>Ostariophysi</taxon>
        <taxon>Characiformes</taxon>
        <taxon>Characoidei</taxon>
        <taxon>Pygocentrus</taxon>
    </lineage>
</organism>
<keyword evidence="8" id="KW-0675">Receptor</keyword>
<reference evidence="15" key="2">
    <citation type="submission" date="2025-08" db="UniProtKB">
        <authorList>
            <consortium name="Ensembl"/>
        </authorList>
    </citation>
    <scope>IDENTIFICATION</scope>
</reference>
<evidence type="ECO:0000256" key="13">
    <source>
        <dbReference type="SAM" id="SignalP"/>
    </source>
</evidence>
<evidence type="ECO:0000259" key="14">
    <source>
        <dbReference type="PROSITE" id="PS50262"/>
    </source>
</evidence>
<evidence type="ECO:0000256" key="5">
    <source>
        <dbReference type="ARBA" id="ARBA00023040"/>
    </source>
</evidence>
<evidence type="ECO:0000256" key="11">
    <source>
        <dbReference type="PIRSR" id="PIRSR603912-52"/>
    </source>
</evidence>
<feature type="transmembrane region" description="Helical" evidence="12">
    <location>
        <begin position="100"/>
        <end position="121"/>
    </location>
</feature>
<keyword evidence="2" id="KW-1003">Cell membrane</keyword>
<evidence type="ECO:0000313" key="15">
    <source>
        <dbReference type="Ensembl" id="ENSPNAP00000072034.1"/>
    </source>
</evidence>
<dbReference type="PROSITE" id="PS50262">
    <property type="entry name" value="G_PROTEIN_RECEP_F1_2"/>
    <property type="match status" value="1"/>
</dbReference>
<feature type="transmembrane region" description="Helical" evidence="12">
    <location>
        <begin position="133"/>
        <end position="153"/>
    </location>
</feature>
<dbReference type="PRINTS" id="PR01428">
    <property type="entry name" value="PROTEASEAR"/>
</dbReference>
<dbReference type="GO" id="GO:0007596">
    <property type="term" value="P:blood coagulation"/>
    <property type="evidence" value="ECO:0007669"/>
    <property type="project" value="InterPro"/>
</dbReference>
<dbReference type="PANTHER" id="PTHR24232">
    <property type="entry name" value="G-PROTEIN COUPLED RECEPTOR"/>
    <property type="match status" value="1"/>
</dbReference>
<dbReference type="Proteomes" id="UP001501920">
    <property type="component" value="Chromosome 16"/>
</dbReference>
<reference evidence="15 16" key="1">
    <citation type="submission" date="2020-10" db="EMBL/GenBank/DDBJ databases">
        <title>Pygocentrus nattereri (red-bellied piranha) genome, fPygNat1, primary haplotype.</title>
        <authorList>
            <person name="Myers G."/>
            <person name="Meyer A."/>
            <person name="Karagic N."/>
            <person name="Pippel M."/>
            <person name="Winkler S."/>
            <person name="Tracey A."/>
            <person name="Wood J."/>
            <person name="Formenti G."/>
            <person name="Howe K."/>
            <person name="Fedrigo O."/>
            <person name="Jarvis E.D."/>
        </authorList>
    </citation>
    <scope>NUCLEOTIDE SEQUENCE [LARGE SCALE GENOMIC DNA]</scope>
</reference>
<dbReference type="PRINTS" id="PR00237">
    <property type="entry name" value="GPCRRHODOPSN"/>
</dbReference>
<evidence type="ECO:0000256" key="4">
    <source>
        <dbReference type="ARBA" id="ARBA00022989"/>
    </source>
</evidence>
<keyword evidence="13" id="KW-0732">Signal</keyword>
<feature type="transmembrane region" description="Helical" evidence="12">
    <location>
        <begin position="215"/>
        <end position="236"/>
    </location>
</feature>
<dbReference type="PANTHER" id="PTHR24232:SF20">
    <property type="entry name" value="PROTEINASE-ACTIVATED RECEPTOR 1"/>
    <property type="match status" value="1"/>
</dbReference>
<sequence length="433" mass="47754">MDVPVILLLTAAVQAVTASSNGSDPRSFALSRHTETYTYETIDYPFPDLNTRSNQPKHWIPLGPLCNGSAQNCNKTASRVIVSVSGQTKSFLTGPLVTGFIPTVYTLVFLISVPLNALAFVVFSFRIRRKKPVVVYMSQLALADLLFGLLLPLKVHYYARGSHWVFGEAACRIVTMAFYGYMNCSMLLVMCISVDRMLAVVFPVASMHCRKPQNAALVCVGAWLLALVAAVPLLTIEQTVPVEGVGTTCHDVLDPADPRYVQLFTSISCILYLLPLFVTTSCYAAIIHLVKSKKSLEGALASSSLSRKRRRRAAVMVLSVMTEFVVCFGPTNVILLLHCVLTWTGWDPVSSDNLYAAYMLAVCVGSVSTCLDPLLYYFGSSQCRQQIRCAMCWRRGKQAHAGSQAQTSSTWRSKEREGCMRDESVPKNCSFYL</sequence>
<feature type="transmembrane region" description="Helical" evidence="12">
    <location>
        <begin position="263"/>
        <end position="286"/>
    </location>
</feature>
<keyword evidence="3 12" id="KW-0812">Transmembrane</keyword>
<feature type="signal peptide" evidence="13">
    <location>
        <begin position="1"/>
        <end position="18"/>
    </location>
</feature>
<dbReference type="GO" id="GO:0015057">
    <property type="term" value="F:thrombin-activated receptor activity"/>
    <property type="evidence" value="ECO:0007669"/>
    <property type="project" value="InterPro"/>
</dbReference>
<keyword evidence="10" id="KW-0807">Transducer</keyword>
<evidence type="ECO:0000256" key="7">
    <source>
        <dbReference type="ARBA" id="ARBA00023157"/>
    </source>
</evidence>
<comment type="subcellular location">
    <subcellularLocation>
        <location evidence="1">Cell membrane</location>
        <topology evidence="1">Multi-pass membrane protein</topology>
    </subcellularLocation>
</comment>
<evidence type="ECO:0000256" key="2">
    <source>
        <dbReference type="ARBA" id="ARBA00022475"/>
    </source>
</evidence>
<keyword evidence="6 12" id="KW-0472">Membrane</keyword>
<protein>
    <recommendedName>
        <fullName evidence="14">G-protein coupled receptors family 1 profile domain-containing protein</fullName>
    </recommendedName>
</protein>
<name>A0AAR2LBF8_PYGNA</name>
<evidence type="ECO:0000256" key="8">
    <source>
        <dbReference type="ARBA" id="ARBA00023170"/>
    </source>
</evidence>
<dbReference type="Gene3D" id="1.20.1070.10">
    <property type="entry name" value="Rhodopsin 7-helix transmembrane proteins"/>
    <property type="match status" value="1"/>
</dbReference>
<keyword evidence="9" id="KW-0325">Glycoprotein</keyword>
<dbReference type="InterPro" id="IPR000276">
    <property type="entry name" value="GPCR_Rhodpsn"/>
</dbReference>
<evidence type="ECO:0000256" key="6">
    <source>
        <dbReference type="ARBA" id="ARBA00023136"/>
    </source>
</evidence>
<dbReference type="AlphaFoldDB" id="A0AAR2LBF8"/>
<evidence type="ECO:0000313" key="16">
    <source>
        <dbReference type="Proteomes" id="UP001501920"/>
    </source>
</evidence>